<protein>
    <submittedName>
        <fullName evidence="4">Phage tail sheath C-terminal domain-containing protein</fullName>
    </submittedName>
</protein>
<dbReference type="RefSeq" id="WP_290334042.1">
    <property type="nucleotide sequence ID" value="NZ_JAUFPU010000018.1"/>
</dbReference>
<evidence type="ECO:0000259" key="2">
    <source>
        <dbReference type="Pfam" id="PF04984"/>
    </source>
</evidence>
<keyword evidence="5" id="KW-1185">Reference proteome</keyword>
<dbReference type="Pfam" id="PF04984">
    <property type="entry name" value="Phage_sheath_1"/>
    <property type="match status" value="1"/>
</dbReference>
<evidence type="ECO:0000256" key="1">
    <source>
        <dbReference type="ARBA" id="ARBA00008005"/>
    </source>
</evidence>
<dbReference type="InterPro" id="IPR035089">
    <property type="entry name" value="Phage_sheath_subtilisin"/>
</dbReference>
<feature type="domain" description="Tail sheath protein C-terminal" evidence="3">
    <location>
        <begin position="371"/>
        <end position="470"/>
    </location>
</feature>
<dbReference type="Proteomes" id="UP001180081">
    <property type="component" value="Unassembled WGS sequence"/>
</dbReference>
<dbReference type="InterPro" id="IPR007067">
    <property type="entry name" value="Tail_sheath"/>
</dbReference>
<comment type="caution">
    <text evidence="4">The sequence shown here is derived from an EMBL/GenBank/DDBJ whole genome shotgun (WGS) entry which is preliminary data.</text>
</comment>
<dbReference type="InterPro" id="IPR020287">
    <property type="entry name" value="Tail_sheath_C"/>
</dbReference>
<gene>
    <name evidence="4" type="ORF">QWZ03_18250</name>
</gene>
<comment type="similarity">
    <text evidence="1">Belongs to the myoviridae tail sheath protein family.</text>
</comment>
<reference evidence="4" key="1">
    <citation type="journal article" date="2014" name="Int. J. Syst. Evol. Microbiol.">
        <title>Complete genome of a new Firmicutes species belonging to the dominant human colonic microbiota ('Ruminococcus bicirculans') reveals two chromosomes and a selective capacity to utilize plant glucans.</title>
        <authorList>
            <consortium name="NISC Comparative Sequencing Program"/>
            <person name="Wegmann U."/>
            <person name="Louis P."/>
            <person name="Goesmann A."/>
            <person name="Henrissat B."/>
            <person name="Duncan S.H."/>
            <person name="Flint H.J."/>
        </authorList>
    </citation>
    <scope>NUCLEOTIDE SEQUENCE</scope>
    <source>
        <strain evidence="4">CECT 7703</strain>
    </source>
</reference>
<evidence type="ECO:0000259" key="3">
    <source>
        <dbReference type="Pfam" id="PF17482"/>
    </source>
</evidence>
<dbReference type="Pfam" id="PF17482">
    <property type="entry name" value="Phage_sheath_1C"/>
    <property type="match status" value="1"/>
</dbReference>
<feature type="domain" description="Tail sheath protein subtilisin-like" evidence="2">
    <location>
        <begin position="205"/>
        <end position="361"/>
    </location>
</feature>
<proteinExistence type="inferred from homology"/>
<evidence type="ECO:0000313" key="5">
    <source>
        <dbReference type="Proteomes" id="UP001180081"/>
    </source>
</evidence>
<organism evidence="4 5">
    <name type="scientific">Chitinimonas viridis</name>
    <dbReference type="NCBI Taxonomy" id="664880"/>
    <lineage>
        <taxon>Bacteria</taxon>
        <taxon>Pseudomonadati</taxon>
        <taxon>Pseudomonadota</taxon>
        <taxon>Betaproteobacteria</taxon>
        <taxon>Neisseriales</taxon>
        <taxon>Chitinibacteraceae</taxon>
        <taxon>Chitinimonas</taxon>
    </lineage>
</organism>
<sequence length="473" mass="49572">MASANIAFDTIPASIRKPGKYFEFNTRLAVRTLPGNPQRVLAVGQRLPGANQPPLQAVAVFSDEEAARLFGHGSMLHLMARAAIQANPYIQLTLLGVDDAAAGVAATATVTLTGPATAAGALALYIAGVRVDIAIASQATATELATALAAAVNGIPDLPVTATAAAAVVTIKARHKGQAGNDIKLATLVQAGGVTAVVSAMAGGLNDPDLAPALAMVAGNQYEVLVCPFPTQTALTAVRTHLDFVSGALEQRPGVAAAGWPGSLATGTTLAASINSGRIGIAWHRGSQKQPYQIAAGFAAVIASEEDPARPLNTLAINSLDVTASEQRPLRTEQENALYNGLTPIEIGPGDRPQIVRAVTTYTVDPQGVSDISLLDLTTIRTLDYVRKACRERIALRFPRDKLSQRTPPKVRSELLDVLFKLEELEFVEEVDANKAGLIVERDLQSPNQLNAKIPADVVNGLHVFAGRIDLLL</sequence>
<accession>A0ABT8BA92</accession>
<dbReference type="PIRSF" id="PIRSF007349">
    <property type="entry name" value="Tsp_L"/>
    <property type="match status" value="1"/>
</dbReference>
<evidence type="ECO:0000313" key="4">
    <source>
        <dbReference type="EMBL" id="MDN3578712.1"/>
    </source>
</evidence>
<dbReference type="EMBL" id="JAUFPU010000018">
    <property type="protein sequence ID" value="MDN3578712.1"/>
    <property type="molecule type" value="Genomic_DNA"/>
</dbReference>
<reference evidence="4" key="2">
    <citation type="submission" date="2023-06" db="EMBL/GenBank/DDBJ databases">
        <authorList>
            <person name="Lucena T."/>
            <person name="Sun Q."/>
        </authorList>
    </citation>
    <scope>NUCLEOTIDE SEQUENCE</scope>
    <source>
        <strain evidence="4">CECT 7703</strain>
    </source>
</reference>
<name>A0ABT8BA92_9NEIS</name>